<dbReference type="EMBL" id="JADBGQ010000001">
    <property type="protein sequence ID" value="KAG5415222.1"/>
    <property type="molecule type" value="Genomic_DNA"/>
</dbReference>
<keyword evidence="6" id="KW-0934">Plastid</keyword>
<evidence type="ECO:0000256" key="10">
    <source>
        <dbReference type="ARBA" id="ARBA00023002"/>
    </source>
</evidence>
<evidence type="ECO:0000256" key="11">
    <source>
        <dbReference type="ARBA" id="ARBA00023098"/>
    </source>
</evidence>
<keyword evidence="12" id="KW-1133">Transmembrane helix</keyword>
<evidence type="ECO:0000313" key="13">
    <source>
        <dbReference type="EMBL" id="KAG5415222.1"/>
    </source>
</evidence>
<sequence>MDILHTSLDVLLPLVSIIFFFLFYPFYVLIKLVMFLYKQFLFENVAGKVVLITGASSGIGEHLAYEYAKKGAYLALVARREDRLDIVAETSRQLGSGDVIIIPGDVAEVEDCKEFIDETIRHFGKRHFCNLAWPWVLSPLDPKCRVSNVSTSIDGTCVHRSILIFICRGISWCRSTALDAHRSTVLPLVDPYMDINFWGSTYITYFAIPHLRKSKGKVIVITSGAANIALPVASVYSASKAALLRFFETLRIELNPDIKITIVFPGVVATDMTTPRCIEHYGSDFIFTEPVSRCAKGIFNGICRGETYIEEPSWMKWIYVMKNVCPEIVEY</sequence>
<keyword evidence="14" id="KW-1185">Reference proteome</keyword>
<evidence type="ECO:0000313" key="14">
    <source>
        <dbReference type="Proteomes" id="UP000823674"/>
    </source>
</evidence>
<proteinExistence type="inferred from homology"/>
<keyword evidence="12" id="KW-0812">Transmembrane</keyword>
<evidence type="ECO:0000256" key="6">
    <source>
        <dbReference type="ARBA" id="ARBA00022640"/>
    </source>
</evidence>
<name>A0ABQ7NWJ8_BRACM</name>
<dbReference type="PROSITE" id="PS00061">
    <property type="entry name" value="ADH_SHORT"/>
    <property type="match status" value="1"/>
</dbReference>
<dbReference type="PRINTS" id="PR00081">
    <property type="entry name" value="GDHRDH"/>
</dbReference>
<dbReference type="Proteomes" id="UP000823674">
    <property type="component" value="Chromosome A01"/>
</dbReference>
<dbReference type="PANTHER" id="PTHR43391:SF76">
    <property type="entry name" value="11-BETA-HYDROXYSTEROID DEHYDROGENASE-LIKE 2-RELATED"/>
    <property type="match status" value="1"/>
</dbReference>
<evidence type="ECO:0000256" key="12">
    <source>
        <dbReference type="SAM" id="Phobius"/>
    </source>
</evidence>
<accession>A0ABQ7NWJ8</accession>
<evidence type="ECO:0000256" key="7">
    <source>
        <dbReference type="ARBA" id="ARBA00022857"/>
    </source>
</evidence>
<keyword evidence="8" id="KW-0752">Steroid biosynthesis</keyword>
<evidence type="ECO:0008006" key="15">
    <source>
        <dbReference type="Google" id="ProtNLM"/>
    </source>
</evidence>
<comment type="similarity">
    <text evidence="3">Belongs to the short-chain dehydrogenases/reductases (SDR) family.</text>
</comment>
<evidence type="ECO:0000256" key="3">
    <source>
        <dbReference type="ARBA" id="ARBA00006484"/>
    </source>
</evidence>
<organism evidence="13 14">
    <name type="scientific">Brassica rapa subsp. trilocularis</name>
    <dbReference type="NCBI Taxonomy" id="1813537"/>
    <lineage>
        <taxon>Eukaryota</taxon>
        <taxon>Viridiplantae</taxon>
        <taxon>Streptophyta</taxon>
        <taxon>Embryophyta</taxon>
        <taxon>Tracheophyta</taxon>
        <taxon>Spermatophyta</taxon>
        <taxon>Magnoliopsida</taxon>
        <taxon>eudicotyledons</taxon>
        <taxon>Gunneridae</taxon>
        <taxon>Pentapetalae</taxon>
        <taxon>rosids</taxon>
        <taxon>malvids</taxon>
        <taxon>Brassicales</taxon>
        <taxon>Brassicaceae</taxon>
        <taxon>Brassiceae</taxon>
        <taxon>Brassica</taxon>
    </lineage>
</organism>
<protein>
    <recommendedName>
        <fullName evidence="15">3-oxoacyl-[acyl-carrier-protein] reductase</fullName>
    </recommendedName>
</protein>
<keyword evidence="10" id="KW-0560">Oxidoreductase</keyword>
<evidence type="ECO:0000256" key="4">
    <source>
        <dbReference type="ARBA" id="ARBA00022516"/>
    </source>
</evidence>
<feature type="transmembrane region" description="Helical" evidence="12">
    <location>
        <begin position="12"/>
        <end position="30"/>
    </location>
</feature>
<keyword evidence="9" id="KW-0735">Signal-anchor</keyword>
<evidence type="ECO:0000256" key="8">
    <source>
        <dbReference type="ARBA" id="ARBA00022955"/>
    </source>
</evidence>
<keyword evidence="11" id="KW-0443">Lipid metabolism</keyword>
<feature type="non-terminal residue" evidence="13">
    <location>
        <position position="331"/>
    </location>
</feature>
<gene>
    <name evidence="13" type="primary">A01p029490.1_BraROA</name>
    <name evidence="13" type="ORF">IGI04_002789</name>
</gene>
<evidence type="ECO:0000256" key="5">
    <source>
        <dbReference type="ARBA" id="ARBA00022528"/>
    </source>
</evidence>
<dbReference type="InterPro" id="IPR020904">
    <property type="entry name" value="Sc_DH/Rdtase_CS"/>
</dbReference>
<reference evidence="13 14" key="1">
    <citation type="submission" date="2021-03" db="EMBL/GenBank/DDBJ databases">
        <authorList>
            <person name="King G.J."/>
            <person name="Bancroft I."/>
            <person name="Baten A."/>
            <person name="Bloomfield J."/>
            <person name="Borpatragohain P."/>
            <person name="He Z."/>
            <person name="Irish N."/>
            <person name="Irwin J."/>
            <person name="Liu K."/>
            <person name="Mauleon R.P."/>
            <person name="Moore J."/>
            <person name="Morris R."/>
            <person name="Ostergaard L."/>
            <person name="Wang B."/>
            <person name="Wells R."/>
        </authorList>
    </citation>
    <scope>NUCLEOTIDE SEQUENCE [LARGE SCALE GENOMIC DNA]</scope>
    <source>
        <strain evidence="13">R-o-18</strain>
        <tissue evidence="13">Leaf</tissue>
    </source>
</reference>
<evidence type="ECO:0000256" key="9">
    <source>
        <dbReference type="ARBA" id="ARBA00022968"/>
    </source>
</evidence>
<evidence type="ECO:0000256" key="1">
    <source>
        <dbReference type="ARBA" id="ARBA00004229"/>
    </source>
</evidence>
<dbReference type="Gene3D" id="3.40.50.720">
    <property type="entry name" value="NAD(P)-binding Rossmann-like Domain"/>
    <property type="match status" value="1"/>
</dbReference>
<dbReference type="InterPro" id="IPR036291">
    <property type="entry name" value="NAD(P)-bd_dom_sf"/>
</dbReference>
<keyword evidence="4" id="KW-0444">Lipid biosynthesis</keyword>
<dbReference type="InterPro" id="IPR002347">
    <property type="entry name" value="SDR_fam"/>
</dbReference>
<dbReference type="PANTHER" id="PTHR43391">
    <property type="entry name" value="RETINOL DEHYDROGENASE-RELATED"/>
    <property type="match status" value="1"/>
</dbReference>
<comment type="caution">
    <text evidence="13">The sequence shown here is derived from an EMBL/GenBank/DDBJ whole genome shotgun (WGS) entry which is preliminary data.</text>
</comment>
<dbReference type="Pfam" id="PF00106">
    <property type="entry name" value="adh_short"/>
    <property type="match status" value="2"/>
</dbReference>
<evidence type="ECO:0000256" key="2">
    <source>
        <dbReference type="ARBA" id="ARBA00004606"/>
    </source>
</evidence>
<dbReference type="SUPFAM" id="SSF51735">
    <property type="entry name" value="NAD(P)-binding Rossmann-fold domains"/>
    <property type="match status" value="1"/>
</dbReference>
<keyword evidence="12" id="KW-0472">Membrane</keyword>
<keyword evidence="7" id="KW-0521">NADP</keyword>
<keyword evidence="5" id="KW-0150">Chloroplast</keyword>
<comment type="subcellular location">
    <subcellularLocation>
        <location evidence="2">Membrane</location>
        <topology evidence="2">Single-pass type II membrane protein</topology>
    </subcellularLocation>
    <subcellularLocation>
        <location evidence="1">Plastid</location>
        <location evidence="1">Chloroplast</location>
    </subcellularLocation>
</comment>